<dbReference type="InterPro" id="IPR016032">
    <property type="entry name" value="Sig_transdc_resp-reg_C-effctor"/>
</dbReference>
<dbReference type="GO" id="GO:0003677">
    <property type="term" value="F:DNA binding"/>
    <property type="evidence" value="ECO:0007669"/>
    <property type="project" value="InterPro"/>
</dbReference>
<dbReference type="Proteomes" id="UP000664398">
    <property type="component" value="Unassembled WGS sequence"/>
</dbReference>
<sequence>MLPREIAEKEITSIHTVRAHVRAIYRKLGVTRTESA</sequence>
<protein>
    <submittedName>
        <fullName evidence="2">Response regulator transcription factor</fullName>
    </submittedName>
</protein>
<comment type="caution">
    <text evidence="2">The sequence shown here is derived from an EMBL/GenBank/DDBJ whole genome shotgun (WGS) entry which is preliminary data.</text>
</comment>
<accession>A0A939LY99</accession>
<feature type="domain" description="HTH luxR-type" evidence="1">
    <location>
        <begin position="1"/>
        <end position="36"/>
    </location>
</feature>
<evidence type="ECO:0000313" key="3">
    <source>
        <dbReference type="Proteomes" id="UP000664398"/>
    </source>
</evidence>
<dbReference type="AlphaFoldDB" id="A0A939LY99"/>
<name>A0A939LY99_9MICO</name>
<dbReference type="InterPro" id="IPR036388">
    <property type="entry name" value="WH-like_DNA-bd_sf"/>
</dbReference>
<dbReference type="EMBL" id="JAGDYL010000029">
    <property type="protein sequence ID" value="MBO1806326.1"/>
    <property type="molecule type" value="Genomic_DNA"/>
</dbReference>
<dbReference type="SUPFAM" id="SSF46894">
    <property type="entry name" value="C-terminal effector domain of the bipartite response regulators"/>
    <property type="match status" value="1"/>
</dbReference>
<reference evidence="2" key="1">
    <citation type="submission" date="2021-03" db="EMBL/GenBank/DDBJ databases">
        <title>Leucobacter chromiisoli sp. nov., isolated from chromium-containing soil of chemical plant.</title>
        <authorList>
            <person name="Xu Z."/>
        </authorList>
    </citation>
    <scope>NUCLEOTIDE SEQUENCE</scope>
    <source>
        <strain evidence="2">A2</strain>
    </source>
</reference>
<organism evidence="2 3">
    <name type="scientific">Leucobacter ruminantium</name>
    <dbReference type="NCBI Taxonomy" id="1289170"/>
    <lineage>
        <taxon>Bacteria</taxon>
        <taxon>Bacillati</taxon>
        <taxon>Actinomycetota</taxon>
        <taxon>Actinomycetes</taxon>
        <taxon>Micrococcales</taxon>
        <taxon>Microbacteriaceae</taxon>
        <taxon>Leucobacter</taxon>
    </lineage>
</organism>
<gene>
    <name evidence="2" type="ORF">J4H91_13520</name>
</gene>
<dbReference type="InterPro" id="IPR000792">
    <property type="entry name" value="Tscrpt_reg_LuxR_C"/>
</dbReference>
<proteinExistence type="predicted"/>
<dbReference type="Gene3D" id="1.10.10.10">
    <property type="entry name" value="Winged helix-like DNA-binding domain superfamily/Winged helix DNA-binding domain"/>
    <property type="match status" value="1"/>
</dbReference>
<dbReference type="GO" id="GO:0006355">
    <property type="term" value="P:regulation of DNA-templated transcription"/>
    <property type="evidence" value="ECO:0007669"/>
    <property type="project" value="InterPro"/>
</dbReference>
<evidence type="ECO:0000259" key="1">
    <source>
        <dbReference type="PROSITE" id="PS50043"/>
    </source>
</evidence>
<dbReference type="PROSITE" id="PS50043">
    <property type="entry name" value="HTH_LUXR_2"/>
    <property type="match status" value="1"/>
</dbReference>
<keyword evidence="3" id="KW-1185">Reference proteome</keyword>
<evidence type="ECO:0000313" key="2">
    <source>
        <dbReference type="EMBL" id="MBO1806326.1"/>
    </source>
</evidence>